<proteinExistence type="predicted"/>
<evidence type="ECO:0000313" key="1">
    <source>
        <dbReference type="EMBL" id="KIP99089.1"/>
    </source>
</evidence>
<dbReference type="Proteomes" id="UP000035017">
    <property type="component" value="Unassembled WGS sequence"/>
</dbReference>
<protein>
    <submittedName>
        <fullName evidence="1">Uncharacterized protein</fullName>
    </submittedName>
</protein>
<gene>
    <name evidence="1" type="ORF">RU07_20680</name>
</gene>
<name>A0A0D0J0V7_AGRTU</name>
<evidence type="ECO:0000313" key="2">
    <source>
        <dbReference type="Proteomes" id="UP000035017"/>
    </source>
</evidence>
<dbReference type="AlphaFoldDB" id="A0A0D0J0V7"/>
<dbReference type="EMBL" id="JXQV01000030">
    <property type="protein sequence ID" value="KIP99089.1"/>
    <property type="molecule type" value="Genomic_DNA"/>
</dbReference>
<reference evidence="1 2" key="1">
    <citation type="submission" date="2014-12" db="EMBL/GenBank/DDBJ databases">
        <title>16Stimator: statistical estimation of ribosomal gene copy numbers from draft genome assemblies.</title>
        <authorList>
            <person name="Perisin M.A."/>
            <person name="Vetter M."/>
            <person name="Gilbert J.A."/>
            <person name="Bergelson J."/>
        </authorList>
    </citation>
    <scope>NUCLEOTIDE SEQUENCE [LARGE SCALE GENOMIC DNA]</scope>
    <source>
        <strain evidence="1 2">MEJ076</strain>
    </source>
</reference>
<dbReference type="OrthoDB" id="8290194at2"/>
<sequence>MGPDLDLNKRVWTFRKDGIMAIGTWIRLEDRFRPCMVLIPADREYDDRLTPCVVTMDRAWIWSEEVGDPAQAAHTAYQFASTLGLNAHDRRTVIRIAMFIADHLGDLLSIPPYPTDDQQTVAEVTMRDPTTGRTIEAEIRE</sequence>
<accession>A0A0D0J0V7</accession>
<comment type="caution">
    <text evidence="1">The sequence shown here is derived from an EMBL/GenBank/DDBJ whole genome shotgun (WGS) entry which is preliminary data.</text>
</comment>
<organism evidence="1 2">
    <name type="scientific">Agrobacterium tumefaciens</name>
    <dbReference type="NCBI Taxonomy" id="358"/>
    <lineage>
        <taxon>Bacteria</taxon>
        <taxon>Pseudomonadati</taxon>
        <taxon>Pseudomonadota</taxon>
        <taxon>Alphaproteobacteria</taxon>
        <taxon>Hyphomicrobiales</taxon>
        <taxon>Rhizobiaceae</taxon>
        <taxon>Rhizobium/Agrobacterium group</taxon>
        <taxon>Agrobacterium</taxon>
        <taxon>Agrobacterium tumefaciens complex</taxon>
    </lineage>
</organism>